<evidence type="ECO:0000256" key="1">
    <source>
        <dbReference type="ARBA" id="ARBA00004922"/>
    </source>
</evidence>
<dbReference type="InterPro" id="IPR037919">
    <property type="entry name" value="OGT"/>
</dbReference>
<feature type="repeat" description="TPR" evidence="8">
    <location>
        <begin position="474"/>
        <end position="507"/>
    </location>
</feature>
<name>A0A4V5ZX00_STECR</name>
<evidence type="ECO:0000256" key="5">
    <source>
        <dbReference type="ARBA" id="ARBA00022679"/>
    </source>
</evidence>
<dbReference type="Pfam" id="PF13414">
    <property type="entry name" value="TPR_11"/>
    <property type="match status" value="3"/>
</dbReference>
<dbReference type="Gene3D" id="3.40.50.2000">
    <property type="entry name" value="Glycogen Phosphorylase B"/>
    <property type="match status" value="1"/>
</dbReference>
<dbReference type="InterPro" id="IPR029489">
    <property type="entry name" value="OGT/SEC/SPY_C"/>
</dbReference>
<dbReference type="PROSITE" id="PS50293">
    <property type="entry name" value="TPR_REGION"/>
    <property type="match status" value="4"/>
</dbReference>
<dbReference type="Gene3D" id="3.30.720.150">
    <property type="match status" value="1"/>
</dbReference>
<dbReference type="Gene3D" id="1.25.40.10">
    <property type="entry name" value="Tetratricopeptide repeat domain"/>
    <property type="match status" value="2"/>
</dbReference>
<protein>
    <recommendedName>
        <fullName evidence="3">protein O-GlcNAc transferase</fullName>
        <ecNumber evidence="3">2.4.1.255</ecNumber>
    </recommendedName>
</protein>
<comment type="caution">
    <text evidence="10">The sequence shown here is derived from an EMBL/GenBank/DDBJ whole genome shotgun (WGS) entry which is preliminary data.</text>
</comment>
<dbReference type="UniPathway" id="UPA00378"/>
<evidence type="ECO:0000256" key="7">
    <source>
        <dbReference type="ARBA" id="ARBA00022803"/>
    </source>
</evidence>
<dbReference type="STRING" id="34508.A0A4V5ZX00"/>
<feature type="repeat" description="TPR" evidence="8">
    <location>
        <begin position="304"/>
        <end position="337"/>
    </location>
</feature>
<dbReference type="InterPro" id="IPR019734">
    <property type="entry name" value="TPR_rpt"/>
</dbReference>
<evidence type="ECO:0000256" key="6">
    <source>
        <dbReference type="ARBA" id="ARBA00022737"/>
    </source>
</evidence>
<dbReference type="SMART" id="SM00028">
    <property type="entry name" value="TPR"/>
    <property type="match status" value="12"/>
</dbReference>
<keyword evidence="5" id="KW-0808">Transferase</keyword>
<dbReference type="PROSITE" id="PS50005">
    <property type="entry name" value="TPR"/>
    <property type="match status" value="9"/>
</dbReference>
<dbReference type="AlphaFoldDB" id="A0A4V5ZX00"/>
<sequence length="1121" mass="125656">MVASQQQHPHNGAVLAVPPQPIVDVVSLTEMAHRQYQMGDYVNAERHCLALWQSDPTNVSVLLLLSSIYFQLKDLQKSMHFSSLAIKANPQCAEAYSNLGNVFKEQGQINEALENYRHAVHLKPDFIDGYINLAAALVANSDLQSAVDAYISALQYNQDLYCVRSDLGNLLKAMGRLEEAKDLRRSHCCAVAESKHANKPYCMFSSFFSSIDRGIVERSLSKSSDSNVTQVHRERREMYAGSWISGSTHPRTKNVYACYLRAIETQPQFAVAWSNLGCVFNAQSELWLAIHHFEKAIQLDPNFLDAYINLGNVLKEAKIYDRAAGAYHRALSISPNHAVVLGNLACVHYEQGNIELAIDNYKKAIELQPNFPDAYCNLANALKDKGQVAEAENAYHMALKLCPTHADSQNNLANIKREQGRIEEATALYLKALEAFPEFAAAHSNLASILQQQGKLGEAILHYKEAIRISPTFADAYSNMGNTLKEMGDIANAMQCYQRAIHINPLFADAHSNLASIHKDTGAIPDAINSFTCALKIKPDFPDAFCNLAHCLQIICDWTDYENRMHRLVSIVDEQLKTKRLPSVHPHHSMLYPLSHQQRINIAAKHAQLCIEKVLVLHHPPYMYPDRLSVKKGQRLRIGYVSSDFGNHPTSHLMQSIPGMHDRSLVEIFCYALSPDDGTNFRQKLMNESEHFVDLNQIPCNGQAADRINADGIHILINMNGYTKGARNEIFALRPAPIQVMWLGYPGTSGAPFMDYIITDKVTSPLSLAHAYTEKLAYMPHTFFIGDHAQMLKHLTERVILKEKGEDYPENKDTVTVVNATNLEPLLSKADVKPFVRQAEVQHGPEREMKQTEVVVPVVEVPTTEPLKQMIGSGMIAANVEGVPVQNGLTTLSQTHVKAATGEEVPQTILVTSRQQYGLPEDAIVYCNFNQLYKIDPHTLDMWCKVLNQVPNSVLWLLRFPLHGEINVIKFCAERGLEPNRIVFSNVAAKEEHVRRGQLADVCLDTPLCNGHTTGMDILWTGTPMITMPLETLASRVASSQLVALGCPELVAKDREDYVRIAVKLGVDSEYLSQTRARVWKARTTSTLFSCKQYCTDLENLYKRIWQRHEDGQLPDHITHD</sequence>
<accession>A0A4V5ZX00</accession>
<feature type="repeat" description="TPR" evidence="8">
    <location>
        <begin position="270"/>
        <end position="303"/>
    </location>
</feature>
<dbReference type="GO" id="GO:0097363">
    <property type="term" value="F:protein O-acetylglucosaminyltransferase activity"/>
    <property type="evidence" value="ECO:0007669"/>
    <property type="project" value="UniProtKB-EC"/>
</dbReference>
<reference evidence="10 11" key="1">
    <citation type="journal article" date="2015" name="Genome Biol.">
        <title>Comparative genomics of Steinernema reveals deeply conserved gene regulatory networks.</title>
        <authorList>
            <person name="Dillman A.R."/>
            <person name="Macchietto M."/>
            <person name="Porter C.F."/>
            <person name="Rogers A."/>
            <person name="Williams B."/>
            <person name="Antoshechkin I."/>
            <person name="Lee M.M."/>
            <person name="Goodwin Z."/>
            <person name="Lu X."/>
            <person name="Lewis E.E."/>
            <person name="Goodrich-Blair H."/>
            <person name="Stock S.P."/>
            <person name="Adams B.J."/>
            <person name="Sternberg P.W."/>
            <person name="Mortazavi A."/>
        </authorList>
    </citation>
    <scope>NUCLEOTIDE SEQUENCE [LARGE SCALE GENOMIC DNA]</scope>
    <source>
        <strain evidence="10 11">ALL</strain>
    </source>
</reference>
<dbReference type="OrthoDB" id="9991317at2759"/>
<evidence type="ECO:0000256" key="3">
    <source>
        <dbReference type="ARBA" id="ARBA00011970"/>
    </source>
</evidence>
<dbReference type="Pfam" id="PF13181">
    <property type="entry name" value="TPR_8"/>
    <property type="match status" value="1"/>
</dbReference>
<evidence type="ECO:0000259" key="9">
    <source>
        <dbReference type="Pfam" id="PF13844"/>
    </source>
</evidence>
<dbReference type="PANTHER" id="PTHR44366:SF1">
    <property type="entry name" value="UDP-N-ACETYLGLUCOSAMINE--PEPTIDE N-ACETYLGLUCOSAMINYLTRANSFERASE 110 KDA SUBUNIT"/>
    <property type="match status" value="1"/>
</dbReference>
<evidence type="ECO:0000256" key="2">
    <source>
        <dbReference type="ARBA" id="ARBA00005386"/>
    </source>
</evidence>
<proteinExistence type="inferred from homology"/>
<evidence type="ECO:0000313" key="10">
    <source>
        <dbReference type="EMBL" id="TKR57915.1"/>
    </source>
</evidence>
<feature type="repeat" description="TPR" evidence="8">
    <location>
        <begin position="406"/>
        <end position="439"/>
    </location>
</feature>
<dbReference type="InterPro" id="IPR011990">
    <property type="entry name" value="TPR-like_helical_dom_sf"/>
</dbReference>
<feature type="repeat" description="TPR" evidence="8">
    <location>
        <begin position="508"/>
        <end position="541"/>
    </location>
</feature>
<keyword evidence="6" id="KW-0677">Repeat</keyword>
<comment type="pathway">
    <text evidence="1">Protein modification; protein glycosylation.</text>
</comment>
<evidence type="ECO:0000256" key="8">
    <source>
        <dbReference type="PROSITE-ProRule" id="PRU00339"/>
    </source>
</evidence>
<feature type="repeat" description="TPR" evidence="8">
    <location>
        <begin position="338"/>
        <end position="371"/>
    </location>
</feature>
<dbReference type="EMBL" id="AZBU02000014">
    <property type="protein sequence ID" value="TKR57915.1"/>
    <property type="molecule type" value="Genomic_DNA"/>
</dbReference>
<dbReference type="PANTHER" id="PTHR44366">
    <property type="entry name" value="UDP-N-ACETYLGLUCOSAMINE--PEPTIDE N-ACETYLGLUCOSAMINYLTRANSFERASE 110 KDA SUBUNIT"/>
    <property type="match status" value="1"/>
</dbReference>
<dbReference type="SUPFAM" id="SSF48452">
    <property type="entry name" value="TPR-like"/>
    <property type="match status" value="2"/>
</dbReference>
<gene>
    <name evidence="10" type="ORF">L596_030557</name>
</gene>
<evidence type="ECO:0000313" key="11">
    <source>
        <dbReference type="Proteomes" id="UP000298663"/>
    </source>
</evidence>
<feature type="repeat" description="TPR" evidence="8">
    <location>
        <begin position="93"/>
        <end position="126"/>
    </location>
</feature>
<reference evidence="10 11" key="2">
    <citation type="journal article" date="2019" name="G3 (Bethesda)">
        <title>Hybrid Assembly of the Genome of the Entomopathogenic Nematode Steinernema carpocapsae Identifies the X-Chromosome.</title>
        <authorList>
            <person name="Serra L."/>
            <person name="Macchietto M."/>
            <person name="Macias-Munoz A."/>
            <person name="McGill C.J."/>
            <person name="Rodriguez I.M."/>
            <person name="Rodriguez B."/>
            <person name="Murad R."/>
            <person name="Mortazavi A."/>
        </authorList>
    </citation>
    <scope>NUCLEOTIDE SEQUENCE [LARGE SCALE GENOMIC DNA]</scope>
    <source>
        <strain evidence="10 11">ALL</strain>
    </source>
</reference>
<dbReference type="FunFam" id="3.40.50.11380:FF:000001">
    <property type="entry name" value="UDP-N-acetylglucosamine--peptide N-acetylglucosaminyltransferase 110 kDa subunit"/>
    <property type="match status" value="1"/>
</dbReference>
<keyword evidence="7 8" id="KW-0802">TPR repeat</keyword>
<keyword evidence="4" id="KW-0328">Glycosyltransferase</keyword>
<organism evidence="10 11">
    <name type="scientific">Steinernema carpocapsae</name>
    <name type="common">Entomopathogenic nematode</name>
    <dbReference type="NCBI Taxonomy" id="34508"/>
    <lineage>
        <taxon>Eukaryota</taxon>
        <taxon>Metazoa</taxon>
        <taxon>Ecdysozoa</taxon>
        <taxon>Nematoda</taxon>
        <taxon>Chromadorea</taxon>
        <taxon>Rhabditida</taxon>
        <taxon>Tylenchina</taxon>
        <taxon>Panagrolaimomorpha</taxon>
        <taxon>Strongyloidoidea</taxon>
        <taxon>Steinernematidae</taxon>
        <taxon>Steinernema</taxon>
    </lineage>
</organism>
<feature type="repeat" description="TPR" evidence="8">
    <location>
        <begin position="440"/>
        <end position="473"/>
    </location>
</feature>
<keyword evidence="11" id="KW-1185">Reference proteome</keyword>
<dbReference type="FunFam" id="1.25.40.10:FF:000013">
    <property type="entry name" value="UDP-N-acetylglucosamine--peptide N-acetylglucosaminyltransferase 110 kDa subunit"/>
    <property type="match status" value="1"/>
</dbReference>
<feature type="repeat" description="TPR" evidence="8">
    <location>
        <begin position="372"/>
        <end position="405"/>
    </location>
</feature>
<comment type="similarity">
    <text evidence="2">Belongs to the glycosyltransferase 41 family. O-GlcNAc transferase subfamily.</text>
</comment>
<dbReference type="Pfam" id="PF00515">
    <property type="entry name" value="TPR_1"/>
    <property type="match status" value="1"/>
</dbReference>
<feature type="domain" description="O-GlcNAc transferase C-terminal" evidence="9">
    <location>
        <begin position="555"/>
        <end position="1098"/>
    </location>
</feature>
<dbReference type="Pfam" id="PF13374">
    <property type="entry name" value="TPR_10"/>
    <property type="match status" value="1"/>
</dbReference>
<dbReference type="Pfam" id="PF13844">
    <property type="entry name" value="Glyco_transf_41"/>
    <property type="match status" value="1"/>
</dbReference>
<dbReference type="Proteomes" id="UP000298663">
    <property type="component" value="Unassembled WGS sequence"/>
</dbReference>
<dbReference type="GO" id="GO:0006493">
    <property type="term" value="P:protein O-linked glycosylation"/>
    <property type="evidence" value="ECO:0007669"/>
    <property type="project" value="InterPro"/>
</dbReference>
<dbReference type="FunFam" id="3.40.50.2000:FF:000012">
    <property type="entry name" value="UDP-N-acetylglucosamine--peptide N-acetylglucosaminyltransferase 110 kDa subunit"/>
    <property type="match status" value="1"/>
</dbReference>
<dbReference type="EC" id="2.4.1.255" evidence="3"/>
<evidence type="ECO:0000256" key="4">
    <source>
        <dbReference type="ARBA" id="ARBA00022676"/>
    </source>
</evidence>
<dbReference type="Gene3D" id="3.40.50.11380">
    <property type="match status" value="1"/>
</dbReference>